<comment type="caution">
    <text evidence="1">The sequence shown here is derived from an EMBL/GenBank/DDBJ whole genome shotgun (WGS) entry which is preliminary data.</text>
</comment>
<evidence type="ECO:0000313" key="1">
    <source>
        <dbReference type="EMBL" id="CAB3235573.1"/>
    </source>
</evidence>
<protein>
    <submittedName>
        <fullName evidence="1">Uncharacterized protein</fullName>
    </submittedName>
</protein>
<sequence>MKKGTRRSEPRGRKRGHVVCRARTSVTVRPRARGEPPPQPDYLSIKVCTYSYIELCKASAPTFIVFLSLNKTQLVCETKAATFKYSSERYPRRRGAVRKAHAAYRGRAALIPLQLYRCSPRRRSCTRCTPHNSALSHQATL</sequence>
<dbReference type="EMBL" id="CADEBD010000300">
    <property type="protein sequence ID" value="CAB3235573.1"/>
    <property type="molecule type" value="Genomic_DNA"/>
</dbReference>
<accession>A0A8S0ZUP3</accession>
<proteinExistence type="predicted"/>
<dbReference type="Proteomes" id="UP000494256">
    <property type="component" value="Unassembled WGS sequence"/>
</dbReference>
<name>A0A8S0ZUP3_ARCPL</name>
<organism evidence="1 2">
    <name type="scientific">Arctia plantaginis</name>
    <name type="common">Wood tiger moth</name>
    <name type="synonym">Phalaena plantaginis</name>
    <dbReference type="NCBI Taxonomy" id="874455"/>
    <lineage>
        <taxon>Eukaryota</taxon>
        <taxon>Metazoa</taxon>
        <taxon>Ecdysozoa</taxon>
        <taxon>Arthropoda</taxon>
        <taxon>Hexapoda</taxon>
        <taxon>Insecta</taxon>
        <taxon>Pterygota</taxon>
        <taxon>Neoptera</taxon>
        <taxon>Endopterygota</taxon>
        <taxon>Lepidoptera</taxon>
        <taxon>Glossata</taxon>
        <taxon>Ditrysia</taxon>
        <taxon>Noctuoidea</taxon>
        <taxon>Erebidae</taxon>
        <taxon>Arctiinae</taxon>
        <taxon>Arctia</taxon>
    </lineage>
</organism>
<evidence type="ECO:0000313" key="2">
    <source>
        <dbReference type="Proteomes" id="UP000494256"/>
    </source>
</evidence>
<gene>
    <name evidence="1" type="ORF">APLA_LOCUS7001</name>
</gene>
<reference evidence="1 2" key="1">
    <citation type="submission" date="2020-04" db="EMBL/GenBank/DDBJ databases">
        <authorList>
            <person name="Wallbank WR R."/>
            <person name="Pardo Diaz C."/>
            <person name="Kozak K."/>
            <person name="Martin S."/>
            <person name="Jiggins C."/>
            <person name="Moest M."/>
            <person name="Warren A I."/>
            <person name="Byers J.R.P. K."/>
            <person name="Montejo-Kovacevich G."/>
            <person name="Yen C E."/>
        </authorList>
    </citation>
    <scope>NUCLEOTIDE SEQUENCE [LARGE SCALE GENOMIC DNA]</scope>
</reference>
<dbReference type="AlphaFoldDB" id="A0A8S0ZUP3"/>